<feature type="domain" description="ABC transporter" evidence="9">
    <location>
        <begin position="322"/>
        <end position="540"/>
    </location>
</feature>
<dbReference type="InterPro" id="IPR011527">
    <property type="entry name" value="ABC1_TM_dom"/>
</dbReference>
<evidence type="ECO:0000259" key="10">
    <source>
        <dbReference type="PROSITE" id="PS50929"/>
    </source>
</evidence>
<evidence type="ECO:0000256" key="5">
    <source>
        <dbReference type="ARBA" id="ARBA00022840"/>
    </source>
</evidence>
<dbReference type="PANTHER" id="PTHR43553:SF11">
    <property type="entry name" value="ABC TRANSPORTER ATP-BINDING_PERMEASE PROTEIN YOJI"/>
    <property type="match status" value="1"/>
</dbReference>
<dbReference type="SUPFAM" id="SSF52540">
    <property type="entry name" value="P-loop containing nucleoside triphosphate hydrolases"/>
    <property type="match status" value="1"/>
</dbReference>
<keyword evidence="12" id="KW-1185">Reference proteome</keyword>
<keyword evidence="7 8" id="KW-0472">Membrane</keyword>
<dbReference type="InterPro" id="IPR027417">
    <property type="entry name" value="P-loop_NTPase"/>
</dbReference>
<dbReference type="InterPro" id="IPR036640">
    <property type="entry name" value="ABC1_TM_sf"/>
</dbReference>
<feature type="transmembrane region" description="Helical" evidence="8">
    <location>
        <begin position="225"/>
        <end position="253"/>
    </location>
</feature>
<dbReference type="InterPro" id="IPR003439">
    <property type="entry name" value="ABC_transporter-like_ATP-bd"/>
</dbReference>
<comment type="caution">
    <text evidence="11">The sequence shown here is derived from an EMBL/GenBank/DDBJ whole genome shotgun (WGS) entry which is preliminary data.</text>
</comment>
<feature type="transmembrane region" description="Helical" evidence="8">
    <location>
        <begin position="259"/>
        <end position="284"/>
    </location>
</feature>
<dbReference type="PANTHER" id="PTHR43553">
    <property type="entry name" value="HEAVY METAL TRANSPORTER"/>
    <property type="match status" value="1"/>
</dbReference>
<keyword evidence="4" id="KW-0547">Nucleotide-binding</keyword>
<evidence type="ECO:0000313" key="11">
    <source>
        <dbReference type="EMBL" id="MFD2588184.1"/>
    </source>
</evidence>
<keyword evidence="2" id="KW-0813">Transport</keyword>
<evidence type="ECO:0000256" key="8">
    <source>
        <dbReference type="SAM" id="Phobius"/>
    </source>
</evidence>
<feature type="transmembrane region" description="Helical" evidence="8">
    <location>
        <begin position="143"/>
        <end position="161"/>
    </location>
</feature>
<evidence type="ECO:0000256" key="7">
    <source>
        <dbReference type="ARBA" id="ARBA00023136"/>
    </source>
</evidence>
<reference evidence="12" key="1">
    <citation type="journal article" date="2019" name="Int. J. Syst. Evol. Microbiol.">
        <title>The Global Catalogue of Microorganisms (GCM) 10K type strain sequencing project: providing services to taxonomists for standard genome sequencing and annotation.</title>
        <authorList>
            <consortium name="The Broad Institute Genomics Platform"/>
            <consortium name="The Broad Institute Genome Sequencing Center for Infectious Disease"/>
            <person name="Wu L."/>
            <person name="Ma J."/>
        </authorList>
    </citation>
    <scope>NUCLEOTIDE SEQUENCE [LARGE SCALE GENOMIC DNA]</scope>
    <source>
        <strain evidence="12">KCTC 52368</strain>
    </source>
</reference>
<keyword evidence="6 8" id="KW-1133">Transmembrane helix</keyword>
<dbReference type="InterPro" id="IPR050095">
    <property type="entry name" value="ECF_ABC_transporter_ATP-bd"/>
</dbReference>
<evidence type="ECO:0000256" key="3">
    <source>
        <dbReference type="ARBA" id="ARBA00022692"/>
    </source>
</evidence>
<dbReference type="SMART" id="SM00382">
    <property type="entry name" value="AAA"/>
    <property type="match status" value="1"/>
</dbReference>
<evidence type="ECO:0000313" key="12">
    <source>
        <dbReference type="Proteomes" id="UP001597526"/>
    </source>
</evidence>
<feature type="domain" description="ABC transmembrane type-1" evidence="10">
    <location>
        <begin position="114"/>
        <end position="285"/>
    </location>
</feature>
<dbReference type="RefSeq" id="WP_377767716.1">
    <property type="nucleotide sequence ID" value="NZ_JBHULB010000074.1"/>
</dbReference>
<dbReference type="Gene3D" id="1.20.1560.10">
    <property type="entry name" value="ABC transporter type 1, transmembrane domain"/>
    <property type="match status" value="1"/>
</dbReference>
<evidence type="ECO:0000256" key="1">
    <source>
        <dbReference type="ARBA" id="ARBA00004651"/>
    </source>
</evidence>
<dbReference type="Proteomes" id="UP001597526">
    <property type="component" value="Unassembled WGS sequence"/>
</dbReference>
<evidence type="ECO:0000256" key="6">
    <source>
        <dbReference type="ARBA" id="ARBA00022989"/>
    </source>
</evidence>
<evidence type="ECO:0000256" key="2">
    <source>
        <dbReference type="ARBA" id="ARBA00022448"/>
    </source>
</evidence>
<feature type="transmembrane region" description="Helical" evidence="8">
    <location>
        <begin position="111"/>
        <end position="137"/>
    </location>
</feature>
<dbReference type="EMBL" id="JBHULB010000074">
    <property type="protein sequence ID" value="MFD2588184.1"/>
    <property type="molecule type" value="Genomic_DNA"/>
</dbReference>
<evidence type="ECO:0000256" key="4">
    <source>
        <dbReference type="ARBA" id="ARBA00022741"/>
    </source>
</evidence>
<sequence length="541" mass="62284">MLISFKRKEAISLILYATLSSILGLTLLYYINTSVIINMDISYENLFSFIVILVYTFIFHKIFQEKIITISNNFILEKEMHIIEVIGNSNLKDLEKINEGRLYGIVEDIRGLVFIPYLVSNGLTSAILFLGGVIYLFHLSASSSLVFILFIAVFVGLYQLLNRINLKLTEESRINNEKYFQYLRDLIGGFKEILLSQKKKKKLVDQKLFENREHGKNLEIRVSNVFLIGNLLGSYGLWLLLGLISFLFPILGLMSSEKIVPYIIALLFISGSITALISLQNYAVKQYVSLKRIKSFTEELSALSSDPSQLTQTHLTTDFKNIQLKDLSFKYPTSEFGIKPINLTINKGETIFIIGGNGSGKSTFLKVFMNLYRASKGKIVLDGKPVLFEDNQYRELFSAIFTNNHLFSEHYEDYDVKTNKEYNVLLKKVKLDSIIEENEDVSNRSFSKGQSKRLSMIYALLEQRSILVLDEWAADQDPHFRKYFYEELIPELKSQGKTIIAVTHDDVYFKYADRVIKFEYGKIVKDVYTKDKPTLVDLNIW</sequence>
<comment type="subcellular location">
    <subcellularLocation>
        <location evidence="1">Cell membrane</location>
        <topology evidence="1">Multi-pass membrane protein</topology>
    </subcellularLocation>
</comment>
<dbReference type="SUPFAM" id="SSF90123">
    <property type="entry name" value="ABC transporter transmembrane region"/>
    <property type="match status" value="1"/>
</dbReference>
<feature type="transmembrane region" description="Helical" evidence="8">
    <location>
        <begin position="12"/>
        <end position="31"/>
    </location>
</feature>
<dbReference type="Pfam" id="PF00005">
    <property type="entry name" value="ABC_tran"/>
    <property type="match status" value="1"/>
</dbReference>
<dbReference type="InterPro" id="IPR003593">
    <property type="entry name" value="AAA+_ATPase"/>
</dbReference>
<dbReference type="PROSITE" id="PS50929">
    <property type="entry name" value="ABC_TM1F"/>
    <property type="match status" value="1"/>
</dbReference>
<name>A0ABW5N043_9FLAO</name>
<protein>
    <submittedName>
        <fullName evidence="11">ATP-binding cassette domain-containing protein</fullName>
    </submittedName>
</protein>
<feature type="transmembrane region" description="Helical" evidence="8">
    <location>
        <begin position="46"/>
        <end position="63"/>
    </location>
</feature>
<gene>
    <name evidence="11" type="ORF">ACFSQJ_14690</name>
</gene>
<dbReference type="Gene3D" id="3.40.50.300">
    <property type="entry name" value="P-loop containing nucleotide triphosphate hydrolases"/>
    <property type="match status" value="1"/>
</dbReference>
<keyword evidence="3 8" id="KW-0812">Transmembrane</keyword>
<proteinExistence type="predicted"/>
<accession>A0ABW5N043</accession>
<dbReference type="PROSITE" id="PS50893">
    <property type="entry name" value="ABC_TRANSPORTER_2"/>
    <property type="match status" value="1"/>
</dbReference>
<dbReference type="GO" id="GO:0005524">
    <property type="term" value="F:ATP binding"/>
    <property type="evidence" value="ECO:0007669"/>
    <property type="project" value="UniProtKB-KW"/>
</dbReference>
<organism evidence="11 12">
    <name type="scientific">Croceitalea marina</name>
    <dbReference type="NCBI Taxonomy" id="1775166"/>
    <lineage>
        <taxon>Bacteria</taxon>
        <taxon>Pseudomonadati</taxon>
        <taxon>Bacteroidota</taxon>
        <taxon>Flavobacteriia</taxon>
        <taxon>Flavobacteriales</taxon>
        <taxon>Flavobacteriaceae</taxon>
        <taxon>Croceitalea</taxon>
    </lineage>
</organism>
<keyword evidence="5 11" id="KW-0067">ATP-binding</keyword>
<evidence type="ECO:0000259" key="9">
    <source>
        <dbReference type="PROSITE" id="PS50893"/>
    </source>
</evidence>